<protein>
    <recommendedName>
        <fullName evidence="3">Tautomerase family protein</fullName>
    </recommendedName>
</protein>
<proteinExistence type="predicted"/>
<dbReference type="PANTHER" id="PTHR38460">
    <property type="entry name" value="TAUTOMERASE YOLI-RELATED"/>
    <property type="match status" value="1"/>
</dbReference>
<evidence type="ECO:0008006" key="3">
    <source>
        <dbReference type="Google" id="ProtNLM"/>
    </source>
</evidence>
<organism evidence="1 2">
    <name type="scientific">Hydrogenophaga electricum</name>
    <dbReference type="NCBI Taxonomy" id="1230953"/>
    <lineage>
        <taxon>Bacteria</taxon>
        <taxon>Pseudomonadati</taxon>
        <taxon>Pseudomonadota</taxon>
        <taxon>Betaproteobacteria</taxon>
        <taxon>Burkholderiales</taxon>
        <taxon>Comamonadaceae</taxon>
        <taxon>Hydrogenophaga</taxon>
    </lineage>
</organism>
<dbReference type="Proteomes" id="UP001156903">
    <property type="component" value="Unassembled WGS sequence"/>
</dbReference>
<dbReference type="InterPro" id="IPR014347">
    <property type="entry name" value="Tautomerase/MIF_sf"/>
</dbReference>
<dbReference type="Gene3D" id="3.30.429.10">
    <property type="entry name" value="Macrophage Migration Inhibitory Factor"/>
    <property type="match status" value="1"/>
</dbReference>
<dbReference type="InterPro" id="IPR037479">
    <property type="entry name" value="Tauto_MSAD"/>
</dbReference>
<dbReference type="EMBL" id="BSPB01000021">
    <property type="protein sequence ID" value="GLS15189.1"/>
    <property type="molecule type" value="Genomic_DNA"/>
</dbReference>
<sequence>MPLVTLTLRQRRPAVFKQAVLDAIHAALVQAGIPEADRFQRVFTLEAADAHMDPWYPDLPRPRTDDALLIEILWSVGRSVRIKRALLADLMQRLDALGIDTEQVMVVLQETAWENWSFGGGRQLHA</sequence>
<gene>
    <name evidence="1" type="ORF">GCM10007935_26220</name>
</gene>
<dbReference type="SUPFAM" id="SSF55331">
    <property type="entry name" value="Tautomerase/MIF"/>
    <property type="match status" value="1"/>
</dbReference>
<evidence type="ECO:0000313" key="2">
    <source>
        <dbReference type="Proteomes" id="UP001156903"/>
    </source>
</evidence>
<evidence type="ECO:0000313" key="1">
    <source>
        <dbReference type="EMBL" id="GLS15189.1"/>
    </source>
</evidence>
<dbReference type="PANTHER" id="PTHR38460:SF1">
    <property type="entry name" value="TAUTOMERASE YOLI-RELATED"/>
    <property type="match status" value="1"/>
</dbReference>
<dbReference type="Pfam" id="PF14552">
    <property type="entry name" value="Tautomerase_2"/>
    <property type="match status" value="1"/>
</dbReference>
<keyword evidence="2" id="KW-1185">Reference proteome</keyword>
<name>A0ABQ6C4Y1_9BURK</name>
<dbReference type="RefSeq" id="WP_234264521.1">
    <property type="nucleotide sequence ID" value="NZ_BSPB01000021.1"/>
</dbReference>
<accession>A0ABQ6C4Y1</accession>
<reference evidence="2" key="1">
    <citation type="journal article" date="2019" name="Int. J. Syst. Evol. Microbiol.">
        <title>The Global Catalogue of Microorganisms (GCM) 10K type strain sequencing project: providing services to taxonomists for standard genome sequencing and annotation.</title>
        <authorList>
            <consortium name="The Broad Institute Genomics Platform"/>
            <consortium name="The Broad Institute Genome Sequencing Center for Infectious Disease"/>
            <person name="Wu L."/>
            <person name="Ma J."/>
        </authorList>
    </citation>
    <scope>NUCLEOTIDE SEQUENCE [LARGE SCALE GENOMIC DNA]</scope>
    <source>
        <strain evidence="2">NBRC 109341</strain>
    </source>
</reference>
<comment type="caution">
    <text evidence="1">The sequence shown here is derived from an EMBL/GenBank/DDBJ whole genome shotgun (WGS) entry which is preliminary data.</text>
</comment>